<evidence type="ECO:0000313" key="4">
    <source>
        <dbReference type="Proteomes" id="UP001486207"/>
    </source>
</evidence>
<sequence>MSRPPERENAAPQGQPNVYHPRSAAPPAYEEYADPAAAHGWQNGYDETAELPRSVDGHDDNPADAGPRRGRRSGGSGRGVRRRPRARTPRRVVLAAGAVGVSAAALVAGFSLSGSSSDGGSRGKQGDTSPASEVSVDRTGSPGGDPAAPGSSDATGAPPAKALDASPSASASDAAREDDGTLTPSSTPATTGTATPAPTATASTTAPGGGRGDNPGRGLGNTKGPK</sequence>
<evidence type="ECO:0000256" key="1">
    <source>
        <dbReference type="SAM" id="MobiDB-lite"/>
    </source>
</evidence>
<gene>
    <name evidence="3" type="ORF">ABT384_04105</name>
</gene>
<evidence type="ECO:0000313" key="3">
    <source>
        <dbReference type="EMBL" id="MER7371828.1"/>
    </source>
</evidence>
<keyword evidence="2" id="KW-0812">Transmembrane</keyword>
<protein>
    <recommendedName>
        <fullName evidence="5">Serine/threonine protein kinase</fullName>
    </recommendedName>
</protein>
<proteinExistence type="predicted"/>
<keyword evidence="2" id="KW-1133">Transmembrane helix</keyword>
<dbReference type="Proteomes" id="UP001486207">
    <property type="component" value="Unassembled WGS sequence"/>
</dbReference>
<feature type="compositionally biased region" description="Low complexity" evidence="1">
    <location>
        <begin position="25"/>
        <end position="38"/>
    </location>
</feature>
<dbReference type="EMBL" id="JBEPFB010000002">
    <property type="protein sequence ID" value="MER7371828.1"/>
    <property type="molecule type" value="Genomic_DNA"/>
</dbReference>
<keyword evidence="4" id="KW-1185">Reference proteome</keyword>
<feature type="compositionally biased region" description="Low complexity" evidence="1">
    <location>
        <begin position="144"/>
        <end position="173"/>
    </location>
</feature>
<organism evidence="3 4">
    <name type="scientific">Streptomyces lanatus</name>
    <dbReference type="NCBI Taxonomy" id="66900"/>
    <lineage>
        <taxon>Bacteria</taxon>
        <taxon>Bacillati</taxon>
        <taxon>Actinomycetota</taxon>
        <taxon>Actinomycetes</taxon>
        <taxon>Kitasatosporales</taxon>
        <taxon>Streptomycetaceae</taxon>
        <taxon>Streptomyces</taxon>
    </lineage>
</organism>
<comment type="caution">
    <text evidence="3">The sequence shown here is derived from an EMBL/GenBank/DDBJ whole genome shotgun (WGS) entry which is preliminary data.</text>
</comment>
<feature type="transmembrane region" description="Helical" evidence="2">
    <location>
        <begin position="92"/>
        <end position="112"/>
    </location>
</feature>
<feature type="region of interest" description="Disordered" evidence="1">
    <location>
        <begin position="1"/>
        <end position="92"/>
    </location>
</feature>
<dbReference type="RefSeq" id="WP_190069302.1">
    <property type="nucleotide sequence ID" value="NZ_BNBM01000003.1"/>
</dbReference>
<reference evidence="3 4" key="1">
    <citation type="submission" date="2024-06" db="EMBL/GenBank/DDBJ databases">
        <title>The Natural Products Discovery Center: Release of the First 8490 Sequenced Strains for Exploring Actinobacteria Biosynthetic Diversity.</title>
        <authorList>
            <person name="Kalkreuter E."/>
            <person name="Kautsar S.A."/>
            <person name="Yang D."/>
            <person name="Bader C.D."/>
            <person name="Teijaro C.N."/>
            <person name="Fluegel L."/>
            <person name="Davis C.M."/>
            <person name="Simpson J.R."/>
            <person name="Lauterbach L."/>
            <person name="Steele A.D."/>
            <person name="Gui C."/>
            <person name="Meng S."/>
            <person name="Li G."/>
            <person name="Viehrig K."/>
            <person name="Ye F."/>
            <person name="Su P."/>
            <person name="Kiefer A.F."/>
            <person name="Nichols A."/>
            <person name="Cepeda A.J."/>
            <person name="Yan W."/>
            <person name="Fan B."/>
            <person name="Jiang Y."/>
            <person name="Adhikari A."/>
            <person name="Zheng C.-J."/>
            <person name="Schuster L."/>
            <person name="Cowan T.M."/>
            <person name="Smanski M.J."/>
            <person name="Chevrette M.G."/>
            <person name="De Carvalho L.P.S."/>
            <person name="Shen B."/>
        </authorList>
    </citation>
    <scope>NUCLEOTIDE SEQUENCE [LARGE SCALE GENOMIC DNA]</scope>
    <source>
        <strain evidence="3 4">NPDC000155</strain>
    </source>
</reference>
<feature type="compositionally biased region" description="Basic residues" evidence="1">
    <location>
        <begin position="79"/>
        <end position="90"/>
    </location>
</feature>
<accession>A0ABV1XJP3</accession>
<feature type="compositionally biased region" description="Gly residues" evidence="1">
    <location>
        <begin position="207"/>
        <end position="226"/>
    </location>
</feature>
<evidence type="ECO:0008006" key="5">
    <source>
        <dbReference type="Google" id="ProtNLM"/>
    </source>
</evidence>
<name>A0ABV1XJP3_9ACTN</name>
<feature type="compositionally biased region" description="Low complexity" evidence="1">
    <location>
        <begin position="181"/>
        <end position="206"/>
    </location>
</feature>
<feature type="region of interest" description="Disordered" evidence="1">
    <location>
        <begin position="111"/>
        <end position="226"/>
    </location>
</feature>
<keyword evidence="2" id="KW-0472">Membrane</keyword>
<evidence type="ECO:0000256" key="2">
    <source>
        <dbReference type="SAM" id="Phobius"/>
    </source>
</evidence>